<dbReference type="Proteomes" id="UP000033725">
    <property type="component" value="Unassembled WGS sequence"/>
</dbReference>
<dbReference type="Pfam" id="PF11578">
    <property type="entry name" value="DUF3237"/>
    <property type="match status" value="1"/>
</dbReference>
<comment type="similarity">
    <text evidence="1">Belongs to the UPF0311 family.</text>
</comment>
<gene>
    <name evidence="2" type="ORF">RN51_02569</name>
</gene>
<reference evidence="2 3" key="1">
    <citation type="submission" date="2015-02" db="EMBL/GenBank/DDBJ databases">
        <title>Draft genome sequences of ten Microbacterium spp. with emphasis on heavy metal contaminated environments.</title>
        <authorList>
            <person name="Corretto E."/>
        </authorList>
    </citation>
    <scope>NUCLEOTIDE SEQUENCE [LARGE SCALE GENOMIC DNA]</scope>
    <source>
        <strain evidence="2 3">BEL163</strain>
    </source>
</reference>
<comment type="caution">
    <text evidence="2">The sequence shown here is derived from an EMBL/GenBank/DDBJ whole genome shotgun (WGS) entry which is preliminary data.</text>
</comment>
<evidence type="ECO:0000256" key="1">
    <source>
        <dbReference type="HAMAP-Rule" id="MF_00775"/>
    </source>
</evidence>
<dbReference type="PATRIC" id="fig|82380.10.peg.2581"/>
<dbReference type="AlphaFoldDB" id="A0A0F0KHM6"/>
<sequence>MTTFHDHLPVPALESAFDVSVDLGPLEDHGITSTGHRRVVPILGGCITGIVEAEILRGGADWQLVRPDGTIEIDGRYSARTASGDLLLLHAKGVRAGSAPVLELLGRGADVDPTAYYFRTTVTIETAAPSLVDLQRQLFVAAAQRRSNAVHYRAYRVS</sequence>
<dbReference type="InterPro" id="IPR020915">
    <property type="entry name" value="UPF0311"/>
</dbReference>
<dbReference type="PANTHER" id="PTHR37315">
    <property type="entry name" value="UPF0311 PROTEIN BLR7842"/>
    <property type="match status" value="1"/>
</dbReference>
<proteinExistence type="inferred from homology"/>
<dbReference type="OrthoDB" id="3368702at2"/>
<dbReference type="PANTHER" id="PTHR37315:SF1">
    <property type="entry name" value="UPF0311 PROTEIN BLR7842"/>
    <property type="match status" value="1"/>
</dbReference>
<dbReference type="Gene3D" id="2.40.160.20">
    <property type="match status" value="1"/>
</dbReference>
<organism evidence="2 3">
    <name type="scientific">Microbacterium oxydans</name>
    <dbReference type="NCBI Taxonomy" id="82380"/>
    <lineage>
        <taxon>Bacteria</taxon>
        <taxon>Bacillati</taxon>
        <taxon>Actinomycetota</taxon>
        <taxon>Actinomycetes</taxon>
        <taxon>Micrococcales</taxon>
        <taxon>Microbacteriaceae</taxon>
        <taxon>Microbacterium</taxon>
    </lineage>
</organism>
<accession>A0A0F0KHM6</accession>
<dbReference type="EMBL" id="JYIV01000028">
    <property type="protein sequence ID" value="KJL20353.1"/>
    <property type="molecule type" value="Genomic_DNA"/>
</dbReference>
<name>A0A0F0KHM6_9MICO</name>
<evidence type="ECO:0000313" key="3">
    <source>
        <dbReference type="Proteomes" id="UP000033725"/>
    </source>
</evidence>
<dbReference type="RefSeq" id="WP_045264435.1">
    <property type="nucleotide sequence ID" value="NZ_JYIV01000028.1"/>
</dbReference>
<evidence type="ECO:0000313" key="2">
    <source>
        <dbReference type="EMBL" id="KJL20353.1"/>
    </source>
</evidence>
<protein>
    <recommendedName>
        <fullName evidence="1">UPF0311 protein RN51_02569</fullName>
    </recommendedName>
</protein>
<dbReference type="HAMAP" id="MF_00775">
    <property type="entry name" value="UPF0311"/>
    <property type="match status" value="1"/>
</dbReference>